<sequence length="79" mass="9207">MESVFELNSGSRITRLWIVKYCKAADGQIWPDQHPLRQFDKDISLEILLKLEEDIDLNHLQYIQKKDIGTMICYAPGGR</sequence>
<comment type="caution">
    <text evidence="1">The sequence shown here is derived from an EMBL/GenBank/DDBJ whole genome shotgun (WGS) entry which is preliminary data.</text>
</comment>
<reference evidence="1" key="1">
    <citation type="journal article" date="2019" name="Sci. Rep.">
        <title>Draft genome of Tanacetum cinerariifolium, the natural source of mosquito coil.</title>
        <authorList>
            <person name="Yamashiro T."/>
            <person name="Shiraishi A."/>
            <person name="Satake H."/>
            <person name="Nakayama K."/>
        </authorList>
    </citation>
    <scope>NUCLEOTIDE SEQUENCE</scope>
</reference>
<gene>
    <name evidence="1" type="ORF">Tci_407544</name>
</gene>
<keyword evidence="1" id="KW-0347">Helicase</keyword>
<keyword evidence="1" id="KW-0067">ATP-binding</keyword>
<dbReference type="AlphaFoldDB" id="A0A699HKT1"/>
<name>A0A699HKT1_TANCI</name>
<dbReference type="GO" id="GO:0004386">
    <property type="term" value="F:helicase activity"/>
    <property type="evidence" value="ECO:0007669"/>
    <property type="project" value="UniProtKB-KW"/>
</dbReference>
<keyword evidence="1" id="KW-0547">Nucleotide-binding</keyword>
<accession>A0A699HKT1</accession>
<organism evidence="1">
    <name type="scientific">Tanacetum cinerariifolium</name>
    <name type="common">Dalmatian daisy</name>
    <name type="synonym">Chrysanthemum cinerariifolium</name>
    <dbReference type="NCBI Taxonomy" id="118510"/>
    <lineage>
        <taxon>Eukaryota</taxon>
        <taxon>Viridiplantae</taxon>
        <taxon>Streptophyta</taxon>
        <taxon>Embryophyta</taxon>
        <taxon>Tracheophyta</taxon>
        <taxon>Spermatophyta</taxon>
        <taxon>Magnoliopsida</taxon>
        <taxon>eudicotyledons</taxon>
        <taxon>Gunneridae</taxon>
        <taxon>Pentapetalae</taxon>
        <taxon>asterids</taxon>
        <taxon>campanulids</taxon>
        <taxon>Asterales</taxon>
        <taxon>Asteraceae</taxon>
        <taxon>Asteroideae</taxon>
        <taxon>Anthemideae</taxon>
        <taxon>Anthemidinae</taxon>
        <taxon>Tanacetum</taxon>
    </lineage>
</organism>
<dbReference type="EMBL" id="BKCJ010171726">
    <property type="protein sequence ID" value="GEY35570.1"/>
    <property type="molecule type" value="Genomic_DNA"/>
</dbReference>
<keyword evidence="1" id="KW-0378">Hydrolase</keyword>
<dbReference type="Gene3D" id="1.10.150.20">
    <property type="entry name" value="5' to 3' exonuclease, C-terminal subdomain"/>
    <property type="match status" value="1"/>
</dbReference>
<proteinExistence type="predicted"/>
<evidence type="ECO:0000313" key="1">
    <source>
        <dbReference type="EMBL" id="GEY35570.1"/>
    </source>
</evidence>
<protein>
    <submittedName>
        <fullName evidence="1">DExH-box ATP-dependent RNA helicase DExH14</fullName>
    </submittedName>
</protein>